<comment type="caution">
    <text evidence="1">The sequence shown here is derived from an EMBL/GenBank/DDBJ whole genome shotgun (WGS) entry which is preliminary data.</text>
</comment>
<keyword evidence="2" id="KW-1185">Reference proteome</keyword>
<dbReference type="EMBL" id="RZTZ01000002">
    <property type="protein sequence ID" value="RVT65702.1"/>
    <property type="molecule type" value="Genomic_DNA"/>
</dbReference>
<dbReference type="InterPro" id="IPR010994">
    <property type="entry name" value="RuvA_2-like"/>
</dbReference>
<dbReference type="CDD" id="cd19067">
    <property type="entry name" value="PfuEndoQ-like"/>
    <property type="match status" value="1"/>
</dbReference>
<dbReference type="Gene3D" id="1.10.150.20">
    <property type="entry name" value="5' to 3' exonuclease, C-terminal subdomain"/>
    <property type="match status" value="1"/>
</dbReference>
<dbReference type="PANTHER" id="PTHR40084:SF1">
    <property type="entry name" value="PHOSPHOTRANSFERASE"/>
    <property type="match status" value="1"/>
</dbReference>
<dbReference type="InterPro" id="IPR016195">
    <property type="entry name" value="Pol/histidinol_Pase-like"/>
</dbReference>
<evidence type="ECO:0000313" key="1">
    <source>
        <dbReference type="EMBL" id="RVT65702.1"/>
    </source>
</evidence>
<name>A0A3S2TVZ8_9BACI</name>
<dbReference type="PANTHER" id="PTHR40084">
    <property type="entry name" value="PHOSPHOHYDROLASE, PHP FAMILY"/>
    <property type="match status" value="1"/>
</dbReference>
<organism evidence="1 2">
    <name type="scientific">Niallia taxi</name>
    <dbReference type="NCBI Taxonomy" id="2499688"/>
    <lineage>
        <taxon>Bacteria</taxon>
        <taxon>Bacillati</taxon>
        <taxon>Bacillota</taxon>
        <taxon>Bacilli</taxon>
        <taxon>Bacillales</taxon>
        <taxon>Bacillaceae</taxon>
        <taxon>Niallia</taxon>
    </lineage>
</organism>
<reference evidence="1 2" key="1">
    <citation type="submission" date="2019-01" db="EMBL/GenBank/DDBJ databases">
        <title>Bacillus sp. M5HDSG1-1, whole genome shotgun sequence.</title>
        <authorList>
            <person name="Tuo L."/>
        </authorList>
    </citation>
    <scope>NUCLEOTIDE SEQUENCE [LARGE SCALE GENOMIC DNA]</scope>
    <source>
        <strain evidence="1 2">M5HDSG1-1</strain>
    </source>
</reference>
<dbReference type="Proteomes" id="UP000288024">
    <property type="component" value="Unassembled WGS sequence"/>
</dbReference>
<dbReference type="RefSeq" id="WP_127737917.1">
    <property type="nucleotide sequence ID" value="NZ_CAJCKN010000060.1"/>
</dbReference>
<dbReference type="SUPFAM" id="SSF89550">
    <property type="entry name" value="PHP domain-like"/>
    <property type="match status" value="1"/>
</dbReference>
<dbReference type="SUPFAM" id="SSF47781">
    <property type="entry name" value="RuvA domain 2-like"/>
    <property type="match status" value="1"/>
</dbReference>
<dbReference type="Gene3D" id="3.20.20.140">
    <property type="entry name" value="Metal-dependent hydrolases"/>
    <property type="match status" value="1"/>
</dbReference>
<sequence>MKQIFTDLHIHIGRTASGKAVKITGSRNLTLLNIIEYASFQKGLDMIGIIDCHSPEVLMEMDTYIAEGRMTQKNGGGLEMDGITIIPGSELEIYDDTCSGPIHVLCYLPTLNAMKGFSLWLSGKMKNIQLSSQRIYVTGIELQRKVKELGGLFIPAHIFTPFKSMYGSGVKQSLSEVFDPSLIDAVELGLSSNTEMADNIKELHAYPYVTNSDAHSLAKLGREYQILELKEASFQELEKALKGMDGRSIVANYGMDPLLGKYHETVCLKCHKPLGEEEAACSSCGHKIVKKGVAARIQELSTNSTKPERPPYIHQVPLEFIPGLGNKTLEKLLTYFSTEMQIIHAAPYEKLAEIVPVKIADYIKAAREGNLSLTVGGGGRYGSVYIKEENK</sequence>
<accession>A0A3S2TVZ8</accession>
<proteinExistence type="predicted"/>
<protein>
    <submittedName>
        <fullName evidence="1">TIGR00375 family protein</fullName>
    </submittedName>
</protein>
<evidence type="ECO:0000313" key="2">
    <source>
        <dbReference type="Proteomes" id="UP000288024"/>
    </source>
</evidence>
<dbReference type="AlphaFoldDB" id="A0A3S2TVZ8"/>
<gene>
    <name evidence="1" type="ORF">EM808_07470</name>
</gene>